<dbReference type="Pfam" id="PF13487">
    <property type="entry name" value="HD_5"/>
    <property type="match status" value="1"/>
</dbReference>
<gene>
    <name evidence="2" type="ORF">HGMM_F16E03C30</name>
</gene>
<dbReference type="InterPro" id="IPR003607">
    <property type="entry name" value="HD/PDEase_dom"/>
</dbReference>
<dbReference type="PANTHER" id="PTHR43155:SF2">
    <property type="entry name" value="CYCLIC DI-GMP PHOSPHODIESTERASE PA4108"/>
    <property type="match status" value="1"/>
</dbReference>
<dbReference type="AlphaFoldDB" id="H5SEA5"/>
<name>H5SEA5_9BACT</name>
<dbReference type="SUPFAM" id="SSF109604">
    <property type="entry name" value="HD-domain/PDEase-like"/>
    <property type="match status" value="1"/>
</dbReference>
<dbReference type="EMBL" id="AP011690">
    <property type="protein sequence ID" value="BAL54491.1"/>
    <property type="molecule type" value="Genomic_DNA"/>
</dbReference>
<dbReference type="SMART" id="SM00471">
    <property type="entry name" value="HDc"/>
    <property type="match status" value="1"/>
</dbReference>
<evidence type="ECO:0000313" key="2">
    <source>
        <dbReference type="EMBL" id="BAL54491.1"/>
    </source>
</evidence>
<dbReference type="PROSITE" id="PS51832">
    <property type="entry name" value="HD_GYP"/>
    <property type="match status" value="1"/>
</dbReference>
<dbReference type="Gene3D" id="1.10.3210.10">
    <property type="entry name" value="Hypothetical protein af1432"/>
    <property type="match status" value="1"/>
</dbReference>
<reference evidence="2" key="2">
    <citation type="journal article" date="2012" name="PLoS ONE">
        <title>A Deeply Branching Thermophilic Bacterium with an Ancient Acetyl-CoA Pathway Dominates a Subsurface Ecosystem.</title>
        <authorList>
            <person name="Takami H."/>
            <person name="Noguchi H."/>
            <person name="Takaki Y."/>
            <person name="Uchiyama I."/>
            <person name="Toyoda A."/>
            <person name="Nishi S."/>
            <person name="Chee G.-J."/>
            <person name="Arai W."/>
            <person name="Nunoura T."/>
            <person name="Itoh T."/>
            <person name="Hattori M."/>
            <person name="Takai K."/>
        </authorList>
    </citation>
    <scope>NUCLEOTIDE SEQUENCE</scope>
</reference>
<organism evidence="2">
    <name type="scientific">uncultured Planctomycetota bacterium</name>
    <dbReference type="NCBI Taxonomy" id="120965"/>
    <lineage>
        <taxon>Bacteria</taxon>
        <taxon>Pseudomonadati</taxon>
        <taxon>Planctomycetota</taxon>
        <taxon>environmental samples</taxon>
    </lineage>
</organism>
<protein>
    <submittedName>
        <fullName evidence="2">Response regulator receiver protein</fullName>
    </submittedName>
</protein>
<reference evidence="2" key="1">
    <citation type="journal article" date="2005" name="Environ. Microbiol.">
        <title>Genetic and functional properties of uncultivated thermophilic crenarchaeotes from a subsurface gold mine as revealed by analysis of genome fragments.</title>
        <authorList>
            <person name="Nunoura T."/>
            <person name="Hirayama H."/>
            <person name="Takami H."/>
            <person name="Oida H."/>
            <person name="Nishi S."/>
            <person name="Shimamura S."/>
            <person name="Suzuki Y."/>
            <person name="Inagaki F."/>
            <person name="Takai K."/>
            <person name="Nealson K.H."/>
            <person name="Horikoshi K."/>
        </authorList>
    </citation>
    <scope>NUCLEOTIDE SEQUENCE</scope>
</reference>
<sequence length="480" mass="53014">MSQATLVERVSALRRRLEELVPSNTASLIELSPRLRQFQEVCRQAQALHKQVQVVEAQVRELGGDNTLSGHQGHELSGPKRLSWQTWRWLLECRQCLQSLKQVGEMLATNLEGEQRLLDCYQLTVSMAECLVRGVQALPEGALEQNRVAQGLGGWVMWLKTQVAAMQAWGEQRQRVFTHVRSLAHAIQSLCQRRPVLNRTLMAIAEELAAADLHSSPLEMLQPELPPERWAALHGWNTAQVVARLVRWHRELRKQSVLVILAALLHDAGMAAVSPEVLEQEGPLSDPQRREIEAHVGISAEAIRLLLPNETWLIEGVLAHHERLDGSGYPAGRQGIGINSLARLLAVADTYAALCSPRPYRAALGSRAALLEVLTEAEQGRLDIAAAELLLGLSLYPIGSIVELSDGCVGQVIALNQASAESLPRASIIAVLLDRTGQPLCIPRYINLGEAAAPHIVRQVSHQELLDINPQGWWTQMIPI</sequence>
<dbReference type="CDD" id="cd00077">
    <property type="entry name" value="HDc"/>
    <property type="match status" value="1"/>
</dbReference>
<feature type="domain" description="HD-GYP" evidence="1">
    <location>
        <begin position="206"/>
        <end position="406"/>
    </location>
</feature>
<evidence type="ECO:0000259" key="1">
    <source>
        <dbReference type="PROSITE" id="PS51832"/>
    </source>
</evidence>
<proteinExistence type="predicted"/>
<dbReference type="PANTHER" id="PTHR43155">
    <property type="entry name" value="CYCLIC DI-GMP PHOSPHODIESTERASE PA4108-RELATED"/>
    <property type="match status" value="1"/>
</dbReference>
<dbReference type="InterPro" id="IPR037522">
    <property type="entry name" value="HD_GYP_dom"/>
</dbReference>
<accession>H5SEA5</accession>